<dbReference type="NCBIfam" id="TIGR01322">
    <property type="entry name" value="scrB_fam"/>
    <property type="match status" value="1"/>
</dbReference>
<sequence>MHIFNQGKYKNLHAQTEGELEAVRQTVLSDQDFYPIYHLAPKTGLFNDPNGLIFDGEKYHIFAQWFPYDAIHGMKHWAHFITKDFQTFERGDLLIPDELFESHGCYSGGAILWEDQIVAFYTGNTRRPSDNARIPHQNIAIFDKSGKLLEKRCIIDKAPNGYTEHVRDPKPYVTKEGKIRFVLGAQRENLTGTCLVYEMDNLQDTPRLIGELSVQDFNNEHVFMWECPDLFQLGGKDCFVWSPQGKLREANRFQNNYHATYALGKLTDNVLVAESIEELDYGFDFYAPQTVQNSDRILFGWVGLPDLTYPTDEFKWHSMLTMPRQISVENGAIKQRPIVKTSTLQAVELSGEIANLDTSYLQIQVENQPLDLTFFGQLQLSYANGKVTLDRSQTEQTDWMLKFDSVRHCEVEKLERIDIYFDRSVVEIFLNGGEKVMTSRFFIRQRTNSVTASRPMTAKIAQVMPIHLLEI</sequence>
<dbReference type="Gene3D" id="2.60.120.560">
    <property type="entry name" value="Exo-inulinase, domain 1"/>
    <property type="match status" value="1"/>
</dbReference>
<dbReference type="InterPro" id="IPR013320">
    <property type="entry name" value="ConA-like_dom_sf"/>
</dbReference>
<dbReference type="GO" id="GO:0005985">
    <property type="term" value="P:sucrose metabolic process"/>
    <property type="evidence" value="ECO:0007669"/>
    <property type="project" value="UniProtKB-UniPathway"/>
</dbReference>
<feature type="domain" description="Glycosyl hydrolase family 32 C-terminal" evidence="7">
    <location>
        <begin position="347"/>
        <end position="445"/>
    </location>
</feature>
<dbReference type="InterPro" id="IPR013189">
    <property type="entry name" value="Glyco_hydro_32_C"/>
</dbReference>
<organism evidence="8 9">
    <name type="scientific">Haemophilus sputorum</name>
    <dbReference type="NCBI Taxonomy" id="1078480"/>
    <lineage>
        <taxon>Bacteria</taxon>
        <taxon>Pseudomonadati</taxon>
        <taxon>Pseudomonadota</taxon>
        <taxon>Gammaproteobacteria</taxon>
        <taxon>Pasteurellales</taxon>
        <taxon>Pasteurellaceae</taxon>
        <taxon>Haemophilus</taxon>
    </lineage>
</organism>
<dbReference type="EMBL" id="QEPN01000005">
    <property type="protein sequence ID" value="RDE71386.1"/>
    <property type="molecule type" value="Genomic_DNA"/>
</dbReference>
<comment type="catalytic activity">
    <reaction evidence="4">
        <text>Hydrolysis of terminal non-reducing beta-D-fructofuranoside residues in beta-D-fructofuranosides.</text>
        <dbReference type="EC" id="3.2.1.26"/>
    </reaction>
</comment>
<dbReference type="CDD" id="cd18623">
    <property type="entry name" value="GH32_ScrB-like"/>
    <property type="match status" value="1"/>
</dbReference>
<dbReference type="SUPFAM" id="SSF49899">
    <property type="entry name" value="Concanavalin A-like lectins/glucanases"/>
    <property type="match status" value="1"/>
</dbReference>
<evidence type="ECO:0000259" key="7">
    <source>
        <dbReference type="Pfam" id="PF08244"/>
    </source>
</evidence>
<keyword evidence="2 4" id="KW-0378">Hydrolase</keyword>
<dbReference type="STRING" id="1035839.GCA_000238795_00873"/>
<evidence type="ECO:0000256" key="2">
    <source>
        <dbReference type="ARBA" id="ARBA00022801"/>
    </source>
</evidence>
<evidence type="ECO:0000256" key="4">
    <source>
        <dbReference type="RuleBase" id="RU362110"/>
    </source>
</evidence>
<dbReference type="InterPro" id="IPR023296">
    <property type="entry name" value="Glyco_hydro_beta-prop_sf"/>
</dbReference>
<evidence type="ECO:0000313" key="9">
    <source>
        <dbReference type="Proteomes" id="UP000253872"/>
    </source>
</evidence>
<dbReference type="PANTHER" id="PTHR43101:SF1">
    <property type="entry name" value="BETA-FRUCTOSIDASE"/>
    <property type="match status" value="1"/>
</dbReference>
<keyword evidence="5" id="KW-0119">Carbohydrate metabolism</keyword>
<comment type="subcellular location">
    <subcellularLocation>
        <location evidence="5">Cytoplasm</location>
    </subcellularLocation>
</comment>
<dbReference type="Pfam" id="PF08244">
    <property type="entry name" value="Glyco_hydro_32C"/>
    <property type="match status" value="1"/>
</dbReference>
<dbReference type="InterPro" id="IPR001362">
    <property type="entry name" value="Glyco_hydro_32"/>
</dbReference>
<dbReference type="EC" id="3.2.1.26" evidence="4"/>
<comment type="function">
    <text evidence="5">Enables the bacterium to metabolize sucrose as a sole carbon source.</text>
</comment>
<keyword evidence="5" id="KW-0963">Cytoplasm</keyword>
<evidence type="ECO:0000256" key="5">
    <source>
        <dbReference type="RuleBase" id="RU365015"/>
    </source>
</evidence>
<dbReference type="RefSeq" id="WP_111403244.1">
    <property type="nucleotide sequence ID" value="NZ_QEPN01000005.1"/>
</dbReference>
<comment type="pathway">
    <text evidence="5">Glycan biosynthesis; sucrose metabolism.</text>
</comment>
<dbReference type="UniPathway" id="UPA00238"/>
<dbReference type="InterPro" id="IPR013148">
    <property type="entry name" value="Glyco_hydro_32_N"/>
</dbReference>
<dbReference type="AlphaFoldDB" id="A0A369YHI1"/>
<protein>
    <recommendedName>
        <fullName evidence="4">Sucrose-6-phosphate hydrolase</fullName>
        <ecNumber evidence="4">3.2.1.26</ecNumber>
    </recommendedName>
    <alternativeName>
        <fullName evidence="5">Invertase</fullName>
    </alternativeName>
</protein>
<evidence type="ECO:0000256" key="3">
    <source>
        <dbReference type="ARBA" id="ARBA00023295"/>
    </source>
</evidence>
<dbReference type="Pfam" id="PF00251">
    <property type="entry name" value="Glyco_hydro_32N"/>
    <property type="match status" value="1"/>
</dbReference>
<comment type="caution">
    <text evidence="8">The sequence shown here is derived from an EMBL/GenBank/DDBJ whole genome shotgun (WGS) entry which is preliminary data.</text>
</comment>
<dbReference type="PANTHER" id="PTHR43101">
    <property type="entry name" value="BETA-FRUCTOSIDASE"/>
    <property type="match status" value="1"/>
</dbReference>
<gene>
    <name evidence="8" type="ORF">DPV93_07140</name>
</gene>
<proteinExistence type="inferred from homology"/>
<keyword evidence="3 4" id="KW-0326">Glycosidase</keyword>
<dbReference type="InterPro" id="IPR051214">
    <property type="entry name" value="GH32_Enzymes"/>
</dbReference>
<accession>A0A369YHI1</accession>
<dbReference type="InterPro" id="IPR006232">
    <property type="entry name" value="Suc6P_hydrolase"/>
</dbReference>
<dbReference type="GO" id="GO:0004564">
    <property type="term" value="F:beta-fructofuranosidase activity"/>
    <property type="evidence" value="ECO:0007669"/>
    <property type="project" value="UniProtKB-EC"/>
</dbReference>
<dbReference type="SMART" id="SM00640">
    <property type="entry name" value="Glyco_32"/>
    <property type="match status" value="1"/>
</dbReference>
<dbReference type="Proteomes" id="UP000253872">
    <property type="component" value="Unassembled WGS sequence"/>
</dbReference>
<evidence type="ECO:0000256" key="1">
    <source>
        <dbReference type="ARBA" id="ARBA00009902"/>
    </source>
</evidence>
<evidence type="ECO:0000313" key="8">
    <source>
        <dbReference type="EMBL" id="RDE71386.1"/>
    </source>
</evidence>
<feature type="domain" description="Glycosyl hydrolase family 32 N-terminal" evidence="6">
    <location>
        <begin position="38"/>
        <end position="337"/>
    </location>
</feature>
<reference evidence="8 9" key="1">
    <citation type="submission" date="2018-05" db="EMBL/GenBank/DDBJ databases">
        <title>Draft Genome Sequences for a Diverse set of 7 Haemophilus Species.</title>
        <authorList>
            <person name="Nichols M."/>
            <person name="Topaz N."/>
            <person name="Wang X."/>
            <person name="Wang X."/>
            <person name="Boxrud D."/>
        </authorList>
    </citation>
    <scope>NUCLEOTIDE SEQUENCE [LARGE SCALE GENOMIC DNA]</scope>
    <source>
        <strain evidence="8 9">C2002001239</strain>
    </source>
</reference>
<dbReference type="Gene3D" id="2.115.10.20">
    <property type="entry name" value="Glycosyl hydrolase domain, family 43"/>
    <property type="match status" value="1"/>
</dbReference>
<evidence type="ECO:0000259" key="6">
    <source>
        <dbReference type="Pfam" id="PF00251"/>
    </source>
</evidence>
<name>A0A369YHI1_9PAST</name>
<dbReference type="GO" id="GO:0005737">
    <property type="term" value="C:cytoplasm"/>
    <property type="evidence" value="ECO:0007669"/>
    <property type="project" value="UniProtKB-SubCell"/>
</dbReference>
<dbReference type="SUPFAM" id="SSF75005">
    <property type="entry name" value="Arabinanase/levansucrase/invertase"/>
    <property type="match status" value="1"/>
</dbReference>
<comment type="similarity">
    <text evidence="1 4">Belongs to the glycosyl hydrolase 32 family.</text>
</comment>